<keyword evidence="1" id="KW-0472">Membrane</keyword>
<keyword evidence="1" id="KW-1133">Transmembrane helix</keyword>
<feature type="transmembrane region" description="Helical" evidence="1">
    <location>
        <begin position="7"/>
        <end position="25"/>
    </location>
</feature>
<dbReference type="RefSeq" id="WP_285722303.1">
    <property type="nucleotide sequence ID" value="NZ_BSDD01000001.1"/>
</dbReference>
<feature type="transmembrane region" description="Helical" evidence="1">
    <location>
        <begin position="31"/>
        <end position="48"/>
    </location>
</feature>
<evidence type="ECO:0008006" key="4">
    <source>
        <dbReference type="Google" id="ProtNLM"/>
    </source>
</evidence>
<organism evidence="2 3">
    <name type="scientific">Geothrix rubra</name>
    <dbReference type="NCBI Taxonomy" id="2927977"/>
    <lineage>
        <taxon>Bacteria</taxon>
        <taxon>Pseudomonadati</taxon>
        <taxon>Acidobacteriota</taxon>
        <taxon>Holophagae</taxon>
        <taxon>Holophagales</taxon>
        <taxon>Holophagaceae</taxon>
        <taxon>Geothrix</taxon>
    </lineage>
</organism>
<comment type="caution">
    <text evidence="2">The sequence shown here is derived from an EMBL/GenBank/DDBJ whole genome shotgun (WGS) entry which is preliminary data.</text>
</comment>
<gene>
    <name evidence="2" type="ORF">GETHPA_02540</name>
</gene>
<dbReference type="EMBL" id="BSDD01000001">
    <property type="protein sequence ID" value="GLH68721.1"/>
    <property type="molecule type" value="Genomic_DNA"/>
</dbReference>
<keyword evidence="1" id="KW-0812">Transmembrane</keyword>
<evidence type="ECO:0000313" key="2">
    <source>
        <dbReference type="EMBL" id="GLH68721.1"/>
    </source>
</evidence>
<evidence type="ECO:0000256" key="1">
    <source>
        <dbReference type="SAM" id="Phobius"/>
    </source>
</evidence>
<accession>A0ABQ5Q2S2</accession>
<keyword evidence="3" id="KW-1185">Reference proteome</keyword>
<dbReference type="Proteomes" id="UP001165089">
    <property type="component" value="Unassembled WGS sequence"/>
</dbReference>
<protein>
    <recommendedName>
        <fullName evidence="4">NADH dehydrogenase subunit 6</fullName>
    </recommendedName>
</protein>
<reference evidence="2 3" key="1">
    <citation type="journal article" date="2023" name="Antonie Van Leeuwenhoek">
        <title>Mesoterricola silvestris gen. nov., sp. nov., Mesoterricola sediminis sp. nov., Geothrix oryzae sp. nov., Geothrix edaphica sp. nov., Geothrix rubra sp. nov., and Geothrix limicola sp. nov., six novel members of Acidobacteriota isolated from soils.</title>
        <authorList>
            <person name="Itoh H."/>
            <person name="Sugisawa Y."/>
            <person name="Mise K."/>
            <person name="Xu Z."/>
            <person name="Kuniyasu M."/>
            <person name="Ushijima N."/>
            <person name="Kawano K."/>
            <person name="Kobayashi E."/>
            <person name="Shiratori Y."/>
            <person name="Masuda Y."/>
            <person name="Senoo K."/>
        </authorList>
    </citation>
    <scope>NUCLEOTIDE SEQUENCE [LARGE SCALE GENOMIC DNA]</scope>
    <source>
        <strain evidence="2 3">Red803</strain>
    </source>
</reference>
<proteinExistence type="predicted"/>
<evidence type="ECO:0000313" key="3">
    <source>
        <dbReference type="Proteomes" id="UP001165089"/>
    </source>
</evidence>
<name>A0ABQ5Q2S2_9BACT</name>
<sequence length="58" mass="6103">MMSFGLYAAGFAILIIGLIYGAFLLHVPAQWIAVGAIILLGFGILTGVKSTRQKDPPA</sequence>